<evidence type="ECO:0000313" key="4">
    <source>
        <dbReference type="Proteomes" id="UP000313359"/>
    </source>
</evidence>
<dbReference type="Pfam" id="PF18271">
    <property type="entry name" value="GH131_N"/>
    <property type="match status" value="1"/>
</dbReference>
<sequence length="306" mass="32497">MIGVFASAVLYVAHVLATPVIWDGRASLNLTAADLDSSTGPFLTVVKGSEAATHYSQLLGDTIAPTPLWGTDSEQALSVSIDNSSVFLPGGSNPQYGFRRTDIIAAVDGQHDTLITQMETGTTVFHFSVQQDASRPLNYSHEYQVAFIEPNDGSHIFELQLGSPFTNPTGQLPAADAHSFKVLDHALNVLFSTPFTADAWHNFAVEVDWNARTLAVFYSQDAEPLQSVTDTVPNSSAASGSAGQGDFHFGVLKLPLVNSADSPSNQNDVVHYGIQEGTTEALLYSGVFVEDASGGVSTGSDSVREA</sequence>
<proteinExistence type="predicted"/>
<evidence type="ECO:0000259" key="2">
    <source>
        <dbReference type="Pfam" id="PF18271"/>
    </source>
</evidence>
<name>A0A5C2S1M4_9APHY</name>
<protein>
    <recommendedName>
        <fullName evidence="2">Glycoside hydrolase 131 catalytic N-terminal domain-containing protein</fullName>
    </recommendedName>
</protein>
<evidence type="ECO:0000313" key="3">
    <source>
        <dbReference type="EMBL" id="RPD56644.1"/>
    </source>
</evidence>
<dbReference type="OrthoDB" id="5283326at2759"/>
<reference evidence="3" key="1">
    <citation type="journal article" date="2018" name="Genome Biol. Evol.">
        <title>Genomics and development of Lentinus tigrinus, a white-rot wood-decaying mushroom with dimorphic fruiting bodies.</title>
        <authorList>
            <person name="Wu B."/>
            <person name="Xu Z."/>
            <person name="Knudson A."/>
            <person name="Carlson A."/>
            <person name="Chen N."/>
            <person name="Kovaka S."/>
            <person name="LaButti K."/>
            <person name="Lipzen A."/>
            <person name="Pennachio C."/>
            <person name="Riley R."/>
            <person name="Schakwitz W."/>
            <person name="Umezawa K."/>
            <person name="Ohm R.A."/>
            <person name="Grigoriev I.V."/>
            <person name="Nagy L.G."/>
            <person name="Gibbons J."/>
            <person name="Hibbett D."/>
        </authorList>
    </citation>
    <scope>NUCLEOTIDE SEQUENCE [LARGE SCALE GENOMIC DNA]</scope>
    <source>
        <strain evidence="3">ALCF2SS1-6</strain>
    </source>
</reference>
<accession>A0A5C2S1M4</accession>
<feature type="domain" description="Glycoside hydrolase 131 catalytic N-terminal" evidence="2">
    <location>
        <begin position="20"/>
        <end position="295"/>
    </location>
</feature>
<dbReference type="EMBL" id="ML122286">
    <property type="protein sequence ID" value="RPD56644.1"/>
    <property type="molecule type" value="Genomic_DNA"/>
</dbReference>
<dbReference type="PANTHER" id="PTHR34612:SF2">
    <property type="entry name" value="GLYCOSIDE HYDROLASE 131 CATALYTIC N-TERMINAL DOMAIN-CONTAINING PROTEIN"/>
    <property type="match status" value="1"/>
</dbReference>
<dbReference type="Proteomes" id="UP000313359">
    <property type="component" value="Unassembled WGS sequence"/>
</dbReference>
<keyword evidence="4" id="KW-1185">Reference proteome</keyword>
<evidence type="ECO:0000256" key="1">
    <source>
        <dbReference type="SAM" id="SignalP"/>
    </source>
</evidence>
<organism evidence="3 4">
    <name type="scientific">Lentinus tigrinus ALCF2SS1-6</name>
    <dbReference type="NCBI Taxonomy" id="1328759"/>
    <lineage>
        <taxon>Eukaryota</taxon>
        <taxon>Fungi</taxon>
        <taxon>Dikarya</taxon>
        <taxon>Basidiomycota</taxon>
        <taxon>Agaricomycotina</taxon>
        <taxon>Agaricomycetes</taxon>
        <taxon>Polyporales</taxon>
        <taxon>Polyporaceae</taxon>
        <taxon>Lentinus</taxon>
    </lineage>
</organism>
<dbReference type="STRING" id="1328759.A0A5C2S1M4"/>
<dbReference type="InterPro" id="IPR041524">
    <property type="entry name" value="GH131_N"/>
</dbReference>
<dbReference type="Gene3D" id="2.60.120.1160">
    <property type="match status" value="1"/>
</dbReference>
<feature type="signal peptide" evidence="1">
    <location>
        <begin position="1"/>
        <end position="17"/>
    </location>
</feature>
<gene>
    <name evidence="3" type="ORF">L227DRAFT_633396</name>
</gene>
<feature type="chain" id="PRO_5022874623" description="Glycoside hydrolase 131 catalytic N-terminal domain-containing protein" evidence="1">
    <location>
        <begin position="18"/>
        <end position="306"/>
    </location>
</feature>
<dbReference type="PANTHER" id="PTHR34612">
    <property type="entry name" value="GH131_N DOMAIN-CONTAINING PROTEIN"/>
    <property type="match status" value="1"/>
</dbReference>
<dbReference type="AlphaFoldDB" id="A0A5C2S1M4"/>
<keyword evidence="1" id="KW-0732">Signal</keyword>